<dbReference type="PANTHER" id="PTHR12322:SF116">
    <property type="entry name" value="DOUBLESEX-MAB RELATED 99B"/>
    <property type="match status" value="1"/>
</dbReference>
<evidence type="ECO:0000256" key="5">
    <source>
        <dbReference type="PROSITE-ProRule" id="PRU00070"/>
    </source>
</evidence>
<accession>A0A8J2RDM1</accession>
<evidence type="ECO:0000256" key="4">
    <source>
        <dbReference type="ARBA" id="ARBA00023242"/>
    </source>
</evidence>
<proteinExistence type="predicted"/>
<dbReference type="InterPro" id="IPR001275">
    <property type="entry name" value="DM_DNA-bd"/>
</dbReference>
<evidence type="ECO:0000256" key="1">
    <source>
        <dbReference type="ARBA" id="ARBA00022723"/>
    </source>
</evidence>
<dbReference type="GO" id="GO:0000978">
    <property type="term" value="F:RNA polymerase II cis-regulatory region sequence-specific DNA binding"/>
    <property type="evidence" value="ECO:0007669"/>
    <property type="project" value="TreeGrafter"/>
</dbReference>
<keyword evidence="4 5" id="KW-0539">Nucleus</keyword>
<dbReference type="InterPro" id="IPR036407">
    <property type="entry name" value="DM_DNA-bd_sf"/>
</dbReference>
<dbReference type="GO" id="GO:0046872">
    <property type="term" value="F:metal ion binding"/>
    <property type="evidence" value="ECO:0007669"/>
    <property type="project" value="UniProtKB-KW"/>
</dbReference>
<dbReference type="GO" id="GO:0007548">
    <property type="term" value="P:sex differentiation"/>
    <property type="evidence" value="ECO:0007669"/>
    <property type="project" value="TreeGrafter"/>
</dbReference>
<dbReference type="EMBL" id="CAKKLH010000024">
    <property type="protein sequence ID" value="CAH0099699.1"/>
    <property type="molecule type" value="Genomic_DNA"/>
</dbReference>
<gene>
    <name evidence="8" type="ORF">DGAL_LOCUS1855</name>
</gene>
<keyword evidence="1 5" id="KW-0479">Metal-binding</keyword>
<dbReference type="Proteomes" id="UP000789390">
    <property type="component" value="Unassembled WGS sequence"/>
</dbReference>
<dbReference type="SMART" id="SM00301">
    <property type="entry name" value="DM"/>
    <property type="match status" value="1"/>
</dbReference>
<feature type="compositionally biased region" description="Polar residues" evidence="6">
    <location>
        <begin position="96"/>
        <end position="106"/>
    </location>
</feature>
<evidence type="ECO:0000313" key="8">
    <source>
        <dbReference type="EMBL" id="CAH0099699.1"/>
    </source>
</evidence>
<feature type="domain" description="DM" evidence="7">
    <location>
        <begin position="58"/>
        <end position="105"/>
    </location>
</feature>
<keyword evidence="9" id="KW-1185">Reference proteome</keyword>
<evidence type="ECO:0000313" key="9">
    <source>
        <dbReference type="Proteomes" id="UP000789390"/>
    </source>
</evidence>
<keyword evidence="3 5" id="KW-0238">DNA-binding</keyword>
<dbReference type="GO" id="GO:0000981">
    <property type="term" value="F:DNA-binding transcription factor activity, RNA polymerase II-specific"/>
    <property type="evidence" value="ECO:0007669"/>
    <property type="project" value="TreeGrafter"/>
</dbReference>
<evidence type="ECO:0000259" key="7">
    <source>
        <dbReference type="PROSITE" id="PS50809"/>
    </source>
</evidence>
<dbReference type="SUPFAM" id="SSF82927">
    <property type="entry name" value="Cysteine-rich DNA binding domain, (DM domain)"/>
    <property type="match status" value="1"/>
</dbReference>
<feature type="region of interest" description="Disordered" evidence="6">
    <location>
        <begin position="95"/>
        <end position="148"/>
    </location>
</feature>
<name>A0A8J2RDM1_9CRUS</name>
<feature type="compositionally biased region" description="Polar residues" evidence="6">
    <location>
        <begin position="120"/>
        <end position="148"/>
    </location>
</feature>
<dbReference type="Gene3D" id="4.10.1040.10">
    <property type="entry name" value="DM DNA-binding domain"/>
    <property type="match status" value="1"/>
</dbReference>
<dbReference type="PANTHER" id="PTHR12322">
    <property type="entry name" value="DOUBLESEX AND MAB-3 RELATED TRANSCRIPTION FACTOR DMRT"/>
    <property type="match status" value="1"/>
</dbReference>
<dbReference type="PROSITE" id="PS50809">
    <property type="entry name" value="DM_2"/>
    <property type="match status" value="1"/>
</dbReference>
<organism evidence="8 9">
    <name type="scientific">Daphnia galeata</name>
    <dbReference type="NCBI Taxonomy" id="27404"/>
    <lineage>
        <taxon>Eukaryota</taxon>
        <taxon>Metazoa</taxon>
        <taxon>Ecdysozoa</taxon>
        <taxon>Arthropoda</taxon>
        <taxon>Crustacea</taxon>
        <taxon>Branchiopoda</taxon>
        <taxon>Diplostraca</taxon>
        <taxon>Cladocera</taxon>
        <taxon>Anomopoda</taxon>
        <taxon>Daphniidae</taxon>
        <taxon>Daphnia</taxon>
    </lineage>
</organism>
<comment type="subcellular location">
    <subcellularLocation>
        <location evidence="5">Nucleus</location>
    </subcellularLocation>
</comment>
<dbReference type="OrthoDB" id="6162476at2759"/>
<dbReference type="GO" id="GO:0005634">
    <property type="term" value="C:nucleus"/>
    <property type="evidence" value="ECO:0007669"/>
    <property type="project" value="UniProtKB-SubCell"/>
</dbReference>
<dbReference type="PROSITE" id="PS40000">
    <property type="entry name" value="DM_1"/>
    <property type="match status" value="1"/>
</dbReference>
<evidence type="ECO:0000256" key="2">
    <source>
        <dbReference type="ARBA" id="ARBA00022833"/>
    </source>
</evidence>
<dbReference type="AlphaFoldDB" id="A0A8J2RDM1"/>
<dbReference type="InterPro" id="IPR026607">
    <property type="entry name" value="DMRT"/>
</dbReference>
<sequence length="318" mass="35383">MPFNDEESSELLSPSSQTQFEHSETIDVEHMDEEELKSSRHSTSFSTGKGASCRNPTCALCKNHGINSPLKGHKRYCPFGRCSCDLCRVTRKKQKINASQVATRRAQQQDRELGIDRPAMQTNTPSGSSTPRTFGSSASPSDLGRNSTRSALDVERPLIEPNSTQYIPSHYTPGSGPEEFGKNMALECFLLGRRASLLVNSLRDSRLTMEHLAYLDNDVCTAICIIRDEVSTQLNDIYQYLIDRLQREQISNVTAKSNTAATVPSYIANQFAILSEQSSRLASEDAFTVSHLYGHSSRDTVICPPRHLSLPVYPYVNQ</sequence>
<evidence type="ECO:0000256" key="3">
    <source>
        <dbReference type="ARBA" id="ARBA00023125"/>
    </source>
</evidence>
<protein>
    <recommendedName>
        <fullName evidence="7">DM domain-containing protein</fullName>
    </recommendedName>
</protein>
<feature type="region of interest" description="Disordered" evidence="6">
    <location>
        <begin position="1"/>
        <end position="22"/>
    </location>
</feature>
<comment type="caution">
    <text evidence="8">The sequence shown here is derived from an EMBL/GenBank/DDBJ whole genome shotgun (WGS) entry which is preliminary data.</text>
</comment>
<evidence type="ECO:0000256" key="6">
    <source>
        <dbReference type="SAM" id="MobiDB-lite"/>
    </source>
</evidence>
<keyword evidence="2 5" id="KW-0862">Zinc</keyword>
<feature type="DNA-binding region" description="DM" evidence="5">
    <location>
        <begin position="58"/>
        <end position="105"/>
    </location>
</feature>
<reference evidence="8" key="1">
    <citation type="submission" date="2021-11" db="EMBL/GenBank/DDBJ databases">
        <authorList>
            <person name="Schell T."/>
        </authorList>
    </citation>
    <scope>NUCLEOTIDE SEQUENCE</scope>
    <source>
        <strain evidence="8">M5</strain>
    </source>
</reference>
<dbReference type="Pfam" id="PF00751">
    <property type="entry name" value="DM"/>
    <property type="match status" value="1"/>
</dbReference>